<name>A0A4S2M780_OPIFE</name>
<evidence type="ECO:0000313" key="2">
    <source>
        <dbReference type="Proteomes" id="UP000308267"/>
    </source>
</evidence>
<organism evidence="1 2">
    <name type="scientific">Opisthorchis felineus</name>
    <dbReference type="NCBI Taxonomy" id="147828"/>
    <lineage>
        <taxon>Eukaryota</taxon>
        <taxon>Metazoa</taxon>
        <taxon>Spiralia</taxon>
        <taxon>Lophotrochozoa</taxon>
        <taxon>Platyhelminthes</taxon>
        <taxon>Trematoda</taxon>
        <taxon>Digenea</taxon>
        <taxon>Opisthorchiida</taxon>
        <taxon>Opisthorchiata</taxon>
        <taxon>Opisthorchiidae</taxon>
        <taxon>Opisthorchis</taxon>
    </lineage>
</organism>
<protein>
    <submittedName>
        <fullName evidence="1">Uncharacterized protein</fullName>
    </submittedName>
</protein>
<dbReference type="Proteomes" id="UP000308267">
    <property type="component" value="Unassembled WGS sequence"/>
</dbReference>
<sequence length="65" mass="7143">VLVTLSKSCIKSNQFYPGEQQHGACRLEKANIARALSVRGELVNKRFCGKFGLPGSSSCQERKSE</sequence>
<dbReference type="EMBL" id="SJOL01003934">
    <property type="protein sequence ID" value="TGZ72232.1"/>
    <property type="molecule type" value="Genomic_DNA"/>
</dbReference>
<gene>
    <name evidence="1" type="ORF">CRM22_002211</name>
</gene>
<reference evidence="1 2" key="1">
    <citation type="journal article" date="2019" name="BMC Genomics">
        <title>New insights from Opisthorchis felineus genome: update on genomics of the epidemiologically important liver flukes.</title>
        <authorList>
            <person name="Ershov N.I."/>
            <person name="Mordvinov V.A."/>
            <person name="Prokhortchouk E.B."/>
            <person name="Pakharukova M.Y."/>
            <person name="Gunbin K.V."/>
            <person name="Ustyantsev K."/>
            <person name="Genaev M.A."/>
            <person name="Blinov A.G."/>
            <person name="Mazur A."/>
            <person name="Boulygina E."/>
            <person name="Tsygankova S."/>
            <person name="Khrameeva E."/>
            <person name="Chekanov N."/>
            <person name="Fan G."/>
            <person name="Xiao A."/>
            <person name="Zhang H."/>
            <person name="Xu X."/>
            <person name="Yang H."/>
            <person name="Solovyev V."/>
            <person name="Lee S.M."/>
            <person name="Liu X."/>
            <person name="Afonnikov D.A."/>
            <person name="Skryabin K.G."/>
        </authorList>
    </citation>
    <scope>NUCLEOTIDE SEQUENCE [LARGE SCALE GENOMIC DNA]</scope>
    <source>
        <strain evidence="1">AK-0245</strain>
        <tissue evidence="1">Whole organism</tissue>
    </source>
</reference>
<proteinExistence type="predicted"/>
<feature type="non-terminal residue" evidence="1">
    <location>
        <position position="1"/>
    </location>
</feature>
<evidence type="ECO:0000313" key="1">
    <source>
        <dbReference type="EMBL" id="TGZ72232.1"/>
    </source>
</evidence>
<dbReference type="AlphaFoldDB" id="A0A4S2M780"/>
<accession>A0A4S2M780</accession>
<comment type="caution">
    <text evidence="1">The sequence shown here is derived from an EMBL/GenBank/DDBJ whole genome shotgun (WGS) entry which is preliminary data.</text>
</comment>
<keyword evidence="2" id="KW-1185">Reference proteome</keyword>